<feature type="domain" description="Ribosomal RNA small subunit methyltransferase E methyltransferase" evidence="13">
    <location>
        <begin position="75"/>
        <end position="236"/>
    </location>
</feature>
<dbReference type="STRING" id="451.B6N58_14440"/>
<dbReference type="SUPFAM" id="SSF88697">
    <property type="entry name" value="PUA domain-like"/>
    <property type="match status" value="1"/>
</dbReference>
<keyword evidence="18" id="KW-1185">Reference proteome</keyword>
<dbReference type="Pfam" id="PF04452">
    <property type="entry name" value="Methyltrans_RNA"/>
    <property type="match status" value="1"/>
</dbReference>
<evidence type="ECO:0000256" key="8">
    <source>
        <dbReference type="ARBA" id="ARBA00022679"/>
    </source>
</evidence>
<comment type="subcellular location">
    <subcellularLocation>
        <location evidence="1 12">Cytoplasm</location>
    </subcellularLocation>
</comment>
<dbReference type="PIRSF" id="PIRSF015601">
    <property type="entry name" value="MTase_slr0722"/>
    <property type="match status" value="1"/>
</dbReference>
<dbReference type="SUPFAM" id="SSF75217">
    <property type="entry name" value="alpha/beta knot"/>
    <property type="match status" value="1"/>
</dbReference>
<dbReference type="InterPro" id="IPR046887">
    <property type="entry name" value="RsmE_PUA-like"/>
</dbReference>
<evidence type="ECO:0000256" key="5">
    <source>
        <dbReference type="ARBA" id="ARBA00022490"/>
    </source>
</evidence>
<evidence type="ECO:0000313" key="18">
    <source>
        <dbReference type="Proteomes" id="UP000182998"/>
    </source>
</evidence>
<evidence type="ECO:0000256" key="9">
    <source>
        <dbReference type="ARBA" id="ARBA00022691"/>
    </source>
</evidence>
<evidence type="ECO:0000256" key="4">
    <source>
        <dbReference type="ARBA" id="ARBA00013673"/>
    </source>
</evidence>
<organism evidence="15 17">
    <name type="scientific">Legionella micdadei</name>
    <name type="common">Tatlockia micdadei</name>
    <dbReference type="NCBI Taxonomy" id="451"/>
    <lineage>
        <taxon>Bacteria</taxon>
        <taxon>Pseudomonadati</taxon>
        <taxon>Pseudomonadota</taxon>
        <taxon>Gammaproteobacteria</taxon>
        <taxon>Legionellales</taxon>
        <taxon>Legionellaceae</taxon>
        <taxon>Legionella</taxon>
    </lineage>
</organism>
<dbReference type="AlphaFoldDB" id="A0A098GK43"/>
<dbReference type="InterPro" id="IPR015947">
    <property type="entry name" value="PUA-like_sf"/>
</dbReference>
<keyword evidence="5 12" id="KW-0963">Cytoplasm</keyword>
<comment type="similarity">
    <text evidence="2 12">Belongs to the RNA methyltransferase RsmE family.</text>
</comment>
<keyword evidence="8 12" id="KW-0808">Transferase</keyword>
<dbReference type="PANTHER" id="PTHR30027:SF3">
    <property type="entry name" value="16S RRNA (URACIL(1498)-N(3))-METHYLTRANSFERASE"/>
    <property type="match status" value="1"/>
</dbReference>
<comment type="function">
    <text evidence="10 12">Specifically methylates the N3 position of the uracil ring of uridine 1498 (m3U1498) in 16S rRNA. Acts on the fully assembled 30S ribosomal subunit.</text>
</comment>
<dbReference type="EC" id="2.1.1.193" evidence="3 12"/>
<dbReference type="HOGENOM" id="CLU_067442_5_1_6"/>
<evidence type="ECO:0000313" key="16">
    <source>
        <dbReference type="EMBL" id="SCY02260.1"/>
    </source>
</evidence>
<protein>
    <recommendedName>
        <fullName evidence="4 12">Ribosomal RNA small subunit methyltransferase E</fullName>
        <ecNumber evidence="3 12">2.1.1.193</ecNumber>
    </recommendedName>
</protein>
<dbReference type="OrthoDB" id="9815641at2"/>
<dbReference type="Proteomes" id="UP000032414">
    <property type="component" value="Chromosome I"/>
</dbReference>
<gene>
    <name evidence="15" type="primary">rsmE</name>
    <name evidence="15" type="ORF">LMI_3139</name>
    <name evidence="16" type="ORF">SAMN02982997_00634</name>
</gene>
<evidence type="ECO:0000256" key="11">
    <source>
        <dbReference type="ARBA" id="ARBA00047944"/>
    </source>
</evidence>
<accession>A0A098GK43</accession>
<dbReference type="RefSeq" id="WP_045100429.1">
    <property type="nucleotide sequence ID" value="NZ_CP020614.1"/>
</dbReference>
<evidence type="ECO:0000256" key="12">
    <source>
        <dbReference type="PIRNR" id="PIRNR015601"/>
    </source>
</evidence>
<dbReference type="InterPro" id="IPR006700">
    <property type="entry name" value="RsmE"/>
</dbReference>
<evidence type="ECO:0000256" key="10">
    <source>
        <dbReference type="ARBA" id="ARBA00025699"/>
    </source>
</evidence>
<dbReference type="GO" id="GO:0070042">
    <property type="term" value="F:rRNA (uridine-N3-)-methyltransferase activity"/>
    <property type="evidence" value="ECO:0007669"/>
    <property type="project" value="TreeGrafter"/>
</dbReference>
<dbReference type="Proteomes" id="UP000182998">
    <property type="component" value="Unassembled WGS sequence"/>
</dbReference>
<dbReference type="Gene3D" id="2.40.240.20">
    <property type="entry name" value="Hypothetical PUA domain-like, domain 1"/>
    <property type="match status" value="1"/>
</dbReference>
<dbReference type="NCBIfam" id="NF008692">
    <property type="entry name" value="PRK11713.1-5"/>
    <property type="match status" value="1"/>
</dbReference>
<dbReference type="Pfam" id="PF20260">
    <property type="entry name" value="PUA_4"/>
    <property type="match status" value="1"/>
</dbReference>
<reference evidence="15" key="1">
    <citation type="submission" date="2014-09" db="EMBL/GenBank/DDBJ databases">
        <authorList>
            <person name="GOMEZ-VALERO Laura"/>
        </authorList>
    </citation>
    <scope>NUCLEOTIDE SEQUENCE</scope>
    <source>
        <strain evidence="15">ATCC33218</strain>
    </source>
</reference>
<dbReference type="GO" id="GO:0070475">
    <property type="term" value="P:rRNA base methylation"/>
    <property type="evidence" value="ECO:0007669"/>
    <property type="project" value="TreeGrafter"/>
</dbReference>
<keyword evidence="7 12" id="KW-0489">Methyltransferase</keyword>
<evidence type="ECO:0000259" key="14">
    <source>
        <dbReference type="Pfam" id="PF20260"/>
    </source>
</evidence>
<dbReference type="GO" id="GO:0005737">
    <property type="term" value="C:cytoplasm"/>
    <property type="evidence" value="ECO:0007669"/>
    <property type="project" value="UniProtKB-SubCell"/>
</dbReference>
<dbReference type="InterPro" id="IPR029026">
    <property type="entry name" value="tRNA_m1G_MTases_N"/>
</dbReference>
<dbReference type="EMBL" id="FMVN01000003">
    <property type="protein sequence ID" value="SCY02260.1"/>
    <property type="molecule type" value="Genomic_DNA"/>
</dbReference>
<dbReference type="InterPro" id="IPR029028">
    <property type="entry name" value="Alpha/beta_knot_MTases"/>
</dbReference>
<evidence type="ECO:0000256" key="6">
    <source>
        <dbReference type="ARBA" id="ARBA00022552"/>
    </source>
</evidence>
<evidence type="ECO:0000256" key="7">
    <source>
        <dbReference type="ARBA" id="ARBA00022603"/>
    </source>
</evidence>
<name>A0A098GK43_LEGMI</name>
<sequence length="242" mass="26854">MREIRIYQAGPYHSGQTIELSPEAGQHVGVVLRMQPGDKITLFYGDNREFDAILVAVHKKKVSVQITAEREMSRESPRVIHLAQAISKGERMEFVMQKAVELGVASITPLITARSVVKLDQARMEKKLSTWQAIAIAACEQSGRNQIPKVKAALTLEEYLQTNVGQLKFVLDPKGANTWRDYHFNQSELALLIGPEGGFSQEELRQIFSADFKPLSLGPRILRTETAAIVALSVLQAVCGDL</sequence>
<evidence type="ECO:0000313" key="15">
    <source>
        <dbReference type="EMBL" id="CEG62362.1"/>
    </source>
</evidence>
<reference evidence="16 18" key="3">
    <citation type="submission" date="2016-10" db="EMBL/GenBank/DDBJ databases">
        <authorList>
            <person name="Varghese N."/>
            <person name="Submissions S."/>
        </authorList>
    </citation>
    <scope>NUCLEOTIDE SEQUENCE [LARGE SCALE GENOMIC DNA]</scope>
    <source>
        <strain evidence="16 18">ATCC 33218</strain>
    </source>
</reference>
<dbReference type="KEGG" id="tmc:LMI_3139"/>
<dbReference type="PATRIC" id="fig|451.8.peg.937"/>
<evidence type="ECO:0000256" key="3">
    <source>
        <dbReference type="ARBA" id="ARBA00012328"/>
    </source>
</evidence>
<comment type="catalytic activity">
    <reaction evidence="11 12">
        <text>uridine(1498) in 16S rRNA + S-adenosyl-L-methionine = N(3)-methyluridine(1498) in 16S rRNA + S-adenosyl-L-homocysteine + H(+)</text>
        <dbReference type="Rhea" id="RHEA:42920"/>
        <dbReference type="Rhea" id="RHEA-COMP:10283"/>
        <dbReference type="Rhea" id="RHEA-COMP:10284"/>
        <dbReference type="ChEBI" id="CHEBI:15378"/>
        <dbReference type="ChEBI" id="CHEBI:57856"/>
        <dbReference type="ChEBI" id="CHEBI:59789"/>
        <dbReference type="ChEBI" id="CHEBI:65315"/>
        <dbReference type="ChEBI" id="CHEBI:74502"/>
        <dbReference type="EC" id="2.1.1.193"/>
    </reaction>
</comment>
<dbReference type="CDD" id="cd18084">
    <property type="entry name" value="RsmE-like"/>
    <property type="match status" value="1"/>
</dbReference>
<evidence type="ECO:0000313" key="17">
    <source>
        <dbReference type="Proteomes" id="UP000032414"/>
    </source>
</evidence>
<dbReference type="Gene3D" id="3.40.1280.10">
    <property type="match status" value="1"/>
</dbReference>
<reference evidence="17" key="2">
    <citation type="submission" date="2014-09" db="EMBL/GenBank/DDBJ databases">
        <authorList>
            <person name="Gomez-Valero L."/>
        </authorList>
    </citation>
    <scope>NUCLEOTIDE SEQUENCE [LARGE SCALE GENOMIC DNA]</scope>
    <source>
        <strain evidence="17">ATCC33218</strain>
    </source>
</reference>
<dbReference type="EMBL" id="LN614830">
    <property type="protein sequence ID" value="CEG62362.1"/>
    <property type="molecule type" value="Genomic_DNA"/>
</dbReference>
<feature type="domain" description="Ribosomal RNA small subunit methyltransferase E PUA-like" evidence="14">
    <location>
        <begin position="23"/>
        <end position="66"/>
    </location>
</feature>
<keyword evidence="9 12" id="KW-0949">S-adenosyl-L-methionine</keyword>
<evidence type="ECO:0000259" key="13">
    <source>
        <dbReference type="Pfam" id="PF04452"/>
    </source>
</evidence>
<dbReference type="InterPro" id="IPR046886">
    <property type="entry name" value="RsmE_MTase_dom"/>
</dbReference>
<evidence type="ECO:0000256" key="1">
    <source>
        <dbReference type="ARBA" id="ARBA00004496"/>
    </source>
</evidence>
<proteinExistence type="inferred from homology"/>
<dbReference type="NCBIfam" id="TIGR00046">
    <property type="entry name" value="RsmE family RNA methyltransferase"/>
    <property type="match status" value="1"/>
</dbReference>
<evidence type="ECO:0000256" key="2">
    <source>
        <dbReference type="ARBA" id="ARBA00005528"/>
    </source>
</evidence>
<dbReference type="PANTHER" id="PTHR30027">
    <property type="entry name" value="RIBOSOMAL RNA SMALL SUBUNIT METHYLTRANSFERASE E"/>
    <property type="match status" value="1"/>
</dbReference>
<keyword evidence="6 12" id="KW-0698">rRNA processing</keyword>